<sequence length="117" mass="12252">MIETLTSANGIVVSPADYAGQTDDLVPFPAASKLGLTGVTPLVSFVYGHEAGALPVAGNRLDQFDAFVLPNIEGRTASGSTDWPAKAYISANLDGGLTLQDGDILQFFNRHVISVTD</sequence>
<dbReference type="EMBL" id="CP151762">
    <property type="protein sequence ID" value="WZU62287.1"/>
    <property type="molecule type" value="Genomic_DNA"/>
</dbReference>
<evidence type="ECO:0000313" key="1">
    <source>
        <dbReference type="EMBL" id="WZU62287.1"/>
    </source>
</evidence>
<dbReference type="AlphaFoldDB" id="A0AAN0M4K4"/>
<dbReference type="RefSeq" id="WP_342068695.1">
    <property type="nucleotide sequence ID" value="NZ_CP151762.1"/>
</dbReference>
<evidence type="ECO:0000313" key="2">
    <source>
        <dbReference type="Proteomes" id="UP001451782"/>
    </source>
</evidence>
<reference evidence="1 2" key="1">
    <citation type="submission" date="2024-04" db="EMBL/GenBank/DDBJ databases">
        <title>Phylogenomic analyses of a clade within the roseobacter group suggest taxonomic reassignments of species of the genera Aestuariivita, Citreicella, Loktanella, Nautella, Pelagibaca, Ruegeria, Thalassobius, Thiobacimonas and Tropicibacter, and the proposal o.</title>
        <authorList>
            <person name="Jeon C.O."/>
        </authorList>
    </citation>
    <scope>NUCLEOTIDE SEQUENCE [LARGE SCALE GENOMIC DNA]</scope>
    <source>
        <strain evidence="1 2">G8-12</strain>
    </source>
</reference>
<protein>
    <submittedName>
        <fullName evidence="1">Uncharacterized protein</fullName>
    </submittedName>
</protein>
<proteinExistence type="predicted"/>
<organism evidence="1 2">
    <name type="scientific">Yoonia algicola</name>
    <dbReference type="NCBI Taxonomy" id="3137368"/>
    <lineage>
        <taxon>Bacteria</taxon>
        <taxon>Pseudomonadati</taxon>
        <taxon>Pseudomonadota</taxon>
        <taxon>Alphaproteobacteria</taxon>
        <taxon>Rhodobacterales</taxon>
        <taxon>Paracoccaceae</taxon>
        <taxon>Yoonia</taxon>
    </lineage>
</organism>
<dbReference type="Proteomes" id="UP001451782">
    <property type="component" value="Chromosome"/>
</dbReference>
<accession>A0AAN0M4K4</accession>
<keyword evidence="2" id="KW-1185">Reference proteome</keyword>
<name>A0AAN0M4K4_9RHOB</name>
<gene>
    <name evidence="1" type="ORF">AABB28_10225</name>
</gene>
<dbReference type="KEGG" id="yag:AABB28_10225"/>